<dbReference type="Proteomes" id="UP000828048">
    <property type="component" value="Chromosome 5"/>
</dbReference>
<comment type="caution">
    <text evidence="1">The sequence shown here is derived from an EMBL/GenBank/DDBJ whole genome shotgun (WGS) entry which is preliminary data.</text>
</comment>
<evidence type="ECO:0000313" key="1">
    <source>
        <dbReference type="EMBL" id="KAH7847179.1"/>
    </source>
</evidence>
<protein>
    <submittedName>
        <fullName evidence="1">Uncharacterized protein</fullName>
    </submittedName>
</protein>
<keyword evidence="2" id="KW-1185">Reference proteome</keyword>
<gene>
    <name evidence="1" type="ORF">Vadar_022927</name>
</gene>
<evidence type="ECO:0000313" key="2">
    <source>
        <dbReference type="Proteomes" id="UP000828048"/>
    </source>
</evidence>
<proteinExistence type="predicted"/>
<sequence>MKTLVEEEDRISQLPNDILVNILSLLNIVEAASTCILSKRWQYMWTHVNALNFYSPKMLRAIEKVSKDVTYVRTDEYVDLVNRVIQLHQAPCITDFTVFFLMTGKEFRCDTDEWFSFAIRKSVQRLEFNLSGSTLLGGRTERNIVGFTRVVPLPDKLYTLTDKVYSLVKSPYGLSCIQSLTQLSLTCVNVTGELIEHFLSNCPLLLGLRVCFSQRLVNLKVAGPSLCLKFLEISRCPVLDTVDIYAPNLASLICLGLEKWTRVLVRHAPLLADLTVERHGPHGGFLNDMLASCFWQLESLTLSFDFGRDTFTPPPLPEFTNLKNLTFTGFANEEDSFLDWTCLIERSPVLLTFTLKLMSPKRIRRQIQSRTIESRLHRCLEVVTFVGNIDFELLHYALQHAVGLRTIIVDCRPPSLEPWQEFKENDSSMELRNHALNLKRQLPSQVDVVCHGVAQTRELLLMFSITLKKLEA</sequence>
<organism evidence="1 2">
    <name type="scientific">Vaccinium darrowii</name>
    <dbReference type="NCBI Taxonomy" id="229202"/>
    <lineage>
        <taxon>Eukaryota</taxon>
        <taxon>Viridiplantae</taxon>
        <taxon>Streptophyta</taxon>
        <taxon>Embryophyta</taxon>
        <taxon>Tracheophyta</taxon>
        <taxon>Spermatophyta</taxon>
        <taxon>Magnoliopsida</taxon>
        <taxon>eudicotyledons</taxon>
        <taxon>Gunneridae</taxon>
        <taxon>Pentapetalae</taxon>
        <taxon>asterids</taxon>
        <taxon>Ericales</taxon>
        <taxon>Ericaceae</taxon>
        <taxon>Vaccinioideae</taxon>
        <taxon>Vaccinieae</taxon>
        <taxon>Vaccinium</taxon>
    </lineage>
</organism>
<reference evidence="1 2" key="1">
    <citation type="journal article" date="2021" name="Hortic Res">
        <title>High-quality reference genome and annotation aids understanding of berry development for evergreen blueberry (Vaccinium darrowii).</title>
        <authorList>
            <person name="Yu J."/>
            <person name="Hulse-Kemp A.M."/>
            <person name="Babiker E."/>
            <person name="Staton M."/>
        </authorList>
    </citation>
    <scope>NUCLEOTIDE SEQUENCE [LARGE SCALE GENOMIC DNA]</scope>
    <source>
        <strain evidence="2">cv. NJ 8807/NJ 8810</strain>
        <tissue evidence="1">Young leaf</tissue>
    </source>
</reference>
<accession>A0ACB7Y0W6</accession>
<dbReference type="EMBL" id="CM037155">
    <property type="protein sequence ID" value="KAH7847179.1"/>
    <property type="molecule type" value="Genomic_DNA"/>
</dbReference>
<name>A0ACB7Y0W6_9ERIC</name>